<reference evidence="3" key="1">
    <citation type="submission" date="2016-10" db="EMBL/GenBank/DDBJ databases">
        <authorList>
            <person name="Varghese N."/>
            <person name="Submissions S."/>
        </authorList>
    </citation>
    <scope>NUCLEOTIDE SEQUENCE [LARGE SCALE GENOMIC DNA]</scope>
    <source>
        <strain evidence="3">CGMCC 1.7739</strain>
    </source>
</reference>
<evidence type="ECO:0000313" key="2">
    <source>
        <dbReference type="EMBL" id="SFF78798.1"/>
    </source>
</evidence>
<dbReference type="Pfam" id="PF04307">
    <property type="entry name" value="YdjM"/>
    <property type="match status" value="1"/>
</dbReference>
<dbReference type="InterPro" id="IPR007404">
    <property type="entry name" value="YdjM-like"/>
</dbReference>
<feature type="transmembrane region" description="Helical" evidence="1">
    <location>
        <begin position="120"/>
        <end position="143"/>
    </location>
</feature>
<protein>
    <submittedName>
        <fullName evidence="2">Inner membrane protein</fullName>
    </submittedName>
</protein>
<keyword evidence="1" id="KW-1133">Transmembrane helix</keyword>
<dbReference type="Proteomes" id="UP000198876">
    <property type="component" value="Unassembled WGS sequence"/>
</dbReference>
<accession>A0A1I2LJS4</accession>
<organism evidence="2 3">
    <name type="scientific">Halopelagius inordinatus</name>
    <dbReference type="NCBI Taxonomy" id="553467"/>
    <lineage>
        <taxon>Archaea</taxon>
        <taxon>Methanobacteriati</taxon>
        <taxon>Methanobacteriota</taxon>
        <taxon>Stenosarchaea group</taxon>
        <taxon>Halobacteria</taxon>
        <taxon>Halobacteriales</taxon>
        <taxon>Haloferacaceae</taxon>
    </lineage>
</organism>
<gene>
    <name evidence="2" type="ORF">SAMN04488063_0291</name>
</gene>
<keyword evidence="1" id="KW-0472">Membrane</keyword>
<feature type="transmembrane region" description="Helical" evidence="1">
    <location>
        <begin position="63"/>
        <end position="82"/>
    </location>
</feature>
<dbReference type="EMBL" id="FOOQ01000001">
    <property type="protein sequence ID" value="SFF78798.1"/>
    <property type="molecule type" value="Genomic_DNA"/>
</dbReference>
<proteinExistence type="predicted"/>
<evidence type="ECO:0000256" key="1">
    <source>
        <dbReference type="SAM" id="Phobius"/>
    </source>
</evidence>
<keyword evidence="1" id="KW-0812">Transmembrane</keyword>
<dbReference type="RefSeq" id="WP_092887383.1">
    <property type="nucleotide sequence ID" value="NZ_FOOQ01000001.1"/>
</dbReference>
<dbReference type="OrthoDB" id="175316at2157"/>
<evidence type="ECO:0000313" key="3">
    <source>
        <dbReference type="Proteomes" id="UP000198876"/>
    </source>
</evidence>
<feature type="transmembrane region" description="Helical" evidence="1">
    <location>
        <begin position="94"/>
        <end position="114"/>
    </location>
</feature>
<sequence>MVADGVHVLVALALVLSIFRSERPEAYLVAALAAAFPDIDSYIFPTLVDLGVVHGAVWTHRGMTHSLFVGVVVVLALSYFGPWRAAAVGFLSHVTLDFVTGGVLLVAPVTAVRYGVSAGWLLLNMVASVVSVAVLLVGSRYLWVETSLDRSSSDAATGVFERFG</sequence>
<name>A0A1I2LJS4_9EURY</name>
<keyword evidence="3" id="KW-1185">Reference proteome</keyword>
<dbReference type="AlphaFoldDB" id="A0A1I2LJS4"/>